<accession>A0A6A2ZHX3</accession>
<dbReference type="InterPro" id="IPR000477">
    <property type="entry name" value="RT_dom"/>
</dbReference>
<dbReference type="Gene3D" id="3.30.420.10">
    <property type="entry name" value="Ribonuclease H-like superfamily/Ribonuclease H"/>
    <property type="match status" value="1"/>
</dbReference>
<dbReference type="Pfam" id="PF03372">
    <property type="entry name" value="Exo_endo_phos"/>
    <property type="match status" value="1"/>
</dbReference>
<dbReference type="InterPro" id="IPR000504">
    <property type="entry name" value="RRM_dom"/>
</dbReference>
<dbReference type="Pfam" id="PF00076">
    <property type="entry name" value="RRM_1"/>
    <property type="match status" value="1"/>
</dbReference>
<evidence type="ECO:0000256" key="2">
    <source>
        <dbReference type="SAM" id="MobiDB-lite"/>
    </source>
</evidence>
<dbReference type="SUPFAM" id="SSF53098">
    <property type="entry name" value="Ribonuclease H-like"/>
    <property type="match status" value="1"/>
</dbReference>
<feature type="domain" description="RRM" evidence="3">
    <location>
        <begin position="235"/>
        <end position="315"/>
    </location>
</feature>
<dbReference type="PANTHER" id="PTHR33116:SF75">
    <property type="entry name" value="RIBONUCLEASE H PROTEIN"/>
    <property type="match status" value="1"/>
</dbReference>
<dbReference type="SMART" id="SM00360">
    <property type="entry name" value="RRM"/>
    <property type="match status" value="1"/>
</dbReference>
<dbReference type="SUPFAM" id="SSF56672">
    <property type="entry name" value="DNA/RNA polymerases"/>
    <property type="match status" value="1"/>
</dbReference>
<dbReference type="InterPro" id="IPR002156">
    <property type="entry name" value="RNaseH_domain"/>
</dbReference>
<keyword evidence="1" id="KW-0694">RNA-binding</keyword>
<protein>
    <recommendedName>
        <fullName evidence="8">Reverse transcriptase domain-containing protein</fullName>
    </recommendedName>
</protein>
<dbReference type="Proteomes" id="UP000436088">
    <property type="component" value="Unassembled WGS sequence"/>
</dbReference>
<dbReference type="InterPro" id="IPR044730">
    <property type="entry name" value="RNase_H-like_dom_plant"/>
</dbReference>
<dbReference type="InterPro" id="IPR012337">
    <property type="entry name" value="RNaseH-like_sf"/>
</dbReference>
<dbReference type="GO" id="GO:0003723">
    <property type="term" value="F:RNA binding"/>
    <property type="evidence" value="ECO:0007669"/>
    <property type="project" value="UniProtKB-UniRule"/>
</dbReference>
<dbReference type="PANTHER" id="PTHR33116">
    <property type="entry name" value="REVERSE TRANSCRIPTASE ZINC-BINDING DOMAIN-CONTAINING PROTEIN-RELATED-RELATED"/>
    <property type="match status" value="1"/>
</dbReference>
<dbReference type="Pfam" id="PF00078">
    <property type="entry name" value="RVT_1"/>
    <property type="match status" value="1"/>
</dbReference>
<evidence type="ECO:0000313" key="6">
    <source>
        <dbReference type="EMBL" id="KAE8691187.1"/>
    </source>
</evidence>
<evidence type="ECO:0000259" key="3">
    <source>
        <dbReference type="PROSITE" id="PS50102"/>
    </source>
</evidence>
<keyword evidence="7" id="KW-1185">Reference proteome</keyword>
<dbReference type="SUPFAM" id="SSF56219">
    <property type="entry name" value="DNase I-like"/>
    <property type="match status" value="1"/>
</dbReference>
<evidence type="ECO:0000259" key="4">
    <source>
        <dbReference type="PROSITE" id="PS50878"/>
    </source>
</evidence>
<dbReference type="PROSITE" id="PS50102">
    <property type="entry name" value="RRM"/>
    <property type="match status" value="1"/>
</dbReference>
<feature type="region of interest" description="Disordered" evidence="2">
    <location>
        <begin position="579"/>
        <end position="602"/>
    </location>
</feature>
<evidence type="ECO:0000313" key="7">
    <source>
        <dbReference type="Proteomes" id="UP000436088"/>
    </source>
</evidence>
<dbReference type="InterPro" id="IPR026960">
    <property type="entry name" value="RVT-Znf"/>
</dbReference>
<dbReference type="SUPFAM" id="SSF54928">
    <property type="entry name" value="RNA-binding domain, RBD"/>
    <property type="match status" value="1"/>
</dbReference>
<evidence type="ECO:0000256" key="1">
    <source>
        <dbReference type="PROSITE-ProRule" id="PRU00176"/>
    </source>
</evidence>
<name>A0A6A2ZHX3_HIBSY</name>
<dbReference type="Gene3D" id="3.60.10.10">
    <property type="entry name" value="Endonuclease/exonuclease/phosphatase"/>
    <property type="match status" value="1"/>
</dbReference>
<dbReference type="CDD" id="cd01650">
    <property type="entry name" value="RT_nLTR_like"/>
    <property type="match status" value="1"/>
</dbReference>
<organism evidence="6 7">
    <name type="scientific">Hibiscus syriacus</name>
    <name type="common">Rose of Sharon</name>
    <dbReference type="NCBI Taxonomy" id="106335"/>
    <lineage>
        <taxon>Eukaryota</taxon>
        <taxon>Viridiplantae</taxon>
        <taxon>Streptophyta</taxon>
        <taxon>Embryophyta</taxon>
        <taxon>Tracheophyta</taxon>
        <taxon>Spermatophyta</taxon>
        <taxon>Magnoliopsida</taxon>
        <taxon>eudicotyledons</taxon>
        <taxon>Gunneridae</taxon>
        <taxon>Pentapetalae</taxon>
        <taxon>rosids</taxon>
        <taxon>malvids</taxon>
        <taxon>Malvales</taxon>
        <taxon>Malvaceae</taxon>
        <taxon>Malvoideae</taxon>
        <taxon>Hibiscus</taxon>
    </lineage>
</organism>
<dbReference type="CDD" id="cd00590">
    <property type="entry name" value="RRM_SF"/>
    <property type="match status" value="1"/>
</dbReference>
<dbReference type="InterPro" id="IPR035979">
    <property type="entry name" value="RBD_domain_sf"/>
</dbReference>
<feature type="domain" description="Reverse transcriptase" evidence="4">
    <location>
        <begin position="1364"/>
        <end position="1643"/>
    </location>
</feature>
<dbReference type="Gene3D" id="3.30.70.330">
    <property type="match status" value="1"/>
</dbReference>
<dbReference type="PROSITE" id="PS50879">
    <property type="entry name" value="RNASE_H_1"/>
    <property type="match status" value="1"/>
</dbReference>
<dbReference type="InterPro" id="IPR043502">
    <property type="entry name" value="DNA/RNA_pol_sf"/>
</dbReference>
<dbReference type="Pfam" id="PF13456">
    <property type="entry name" value="RVT_3"/>
    <property type="match status" value="1"/>
</dbReference>
<reference evidence="6" key="1">
    <citation type="submission" date="2019-09" db="EMBL/GenBank/DDBJ databases">
        <title>Draft genome information of white flower Hibiscus syriacus.</title>
        <authorList>
            <person name="Kim Y.-M."/>
        </authorList>
    </citation>
    <scope>NUCLEOTIDE SEQUENCE [LARGE SCALE GENOMIC DNA]</scope>
    <source>
        <strain evidence="6">YM2019G1</strain>
    </source>
</reference>
<dbReference type="InterPro" id="IPR036691">
    <property type="entry name" value="Endo/exonu/phosph_ase_sf"/>
</dbReference>
<sequence length="2215" mass="249641">MWKNMKGAACDDEAEKYERAFILQLLNSSNSNSSKEFLKQSASDYIKNFDPSSQNIAVKNLLADPDVPCGCDANSAELDLQPGAKSKLVSGERDEALSGLIVNLPLGGLRPRWIRPVPPRFPVDEELVWLNPDNNHELQWDQGMCADTNRGAAVRDLIAKALKGALAPNQQHSIRAKYVGIVGLINIIQVVLELTNDPKLVYHCGLTPRKLPVLSVANGIGSSDRGGALPGEGVWVVFIDNLSRRVHRSVLWERFSYFGKVIKVFIPFVNRRPKYKNYTFAFVHFASEEDLFNAKDRMNNAVVDGRRISVSIAKYQKRGVQRGREQVPRVGSGVEREKELSGKRSISLVETRKRELLSKFHDGRSYKEAVVGRDIMENQQRNSGCDVKGGKRTLDVHIPLEERTWLRSSLTGICKHIFEVELVQRSLRTEGFNVKVVRWGFAKNACLIVFQSVEEKTAAVKDKWEALSFWFERLEPVMEEKGVPLSFCAVSLMGVPLNCWSVSFFSSLAERWGKLVKIQDQTAQRMDCRVAQLLLRVESPFDIPSQVVINTYGRSFIIKIKVEGCDEFFPELDDGVEEAGSVEGRVGPGEETQSEGNKGDDREELQGQLNFQSMSGAFHGVDTLFEGNLNLNVEVNDIIGTVQTEQGTVLGEAKSMKNVSETLSAERNRLCSLGGGSSGQDKGVKDWGINPKTGRYVEIGPEQNGYISSAQGCPVGNENIFQDQTIFQTYVDNNSFMGEEVKENSKELEEWAKGGKERKSKKAVSNPMGEKWCTEGRKQEEYGCVQKIAISTVTTEYFYGAYEEQFFSIQGGADPSIIAKSRRLYRKKRRGLIADALASAEVSTVYSRSFSKVLEEALTTWEVCQSLGISFKEGKEAFMDRIRMMEEGAGVVNEAGRKEKIRGVSRLVNKIKPVILFLQETKLNKSQKGLKRKLGGKLLKGASFQPADGSAGGLMCLWNDEVFEVNEVVNHSRFQMLKGRFKVSKTECVFINVYGPSVEEEKEEFFSQLLSFVHSVDLPLCIGGDFNAYLEIEEKIGASQNWHSMGLLRNFLQNSNLIDLPLVGGTFTWGSNREVTTWVRLDRFLLSSSFLSCFPKVVQKLLPRSLSNHNPILLAEDGKNWGPKPFRFFNYLMEEDGFVDMVQNVVSDQANDRGGSRMFNLLKGTKKRIKEWPTRSKQGISEAITGLESIIYDLEIKAQSSGLSSSDWEQLLSSRNELWKLYRIEESIWFQLSRQKWIKDGDRNTRFFHLCAVNRNRFNSISELKVDGEVLTDPEAIKVAVSQFFKKAYNSRDFLEVDNLNLIFDTLREEQRNGLEVIFSEEEVKEAIFSSDSSKAPGPDGFTMGFYKKVWPIIKGNLMKFMEDFYYGRKWDHGVNHAFISLIPKKGNPECIEDYRPISLVGSFYKIVSKVLARRLVSVIQDIVSPSQFAFIPGRQLQDCAFIANESIDSWRKRGLKGVVFKADFQRAYDTVEWPIIFRLLRAMGFGERWVSWIKCCLSTASISVLVNGSPTEKFSMAKGLRQGCSLSPLLFNLVGELLNRMLMKAADVGFFQGFTFGRSGALSLTHLQFADDLIVFCRDSTTYILNIKRVLRTFSIMTGLHLNMSKSSLYGINVEGEVLNEWAKEIGCAVGVFPVVYLGLPVGAKRNSEALWEPVIHSFNKKLAGWKASSLSMAGRLVLIKSVLSSLPIFFLSIFRIPSKVYRKLNSIMANFLWGEGSSKSRIHWVNWKRVCLSVEEGGLGVLDLNFANRVLLGKWVWKFANEKDSLWKNMICSIHNASTMSLDLNKVISPSDSWIWKGITRNYLAEDAIGNGLRSHSKIQVGNGKSIVFWHDVWLNEDSLKSQFPRIYALSNNKWGKVSEFGSTIGNKWIWNIHMRRNICDWEMEHWIRLMTLLENVGLSESVDDFLTWSGKGHGLFTAKACRLTLSSNSGGSLTWKKFVWSGLAPPRVETFLWQVSHRRLAVRSELIKRGVTLEDVSCPLCAKQEETVQHLFISCQVAWDLWSSFWRLWGVSAVLPNDPASLLCSWSDLRPKFRLVKWFLAKYPNDFIQVDSLVGDPSLADKHQTRHHKRVKVQEWLPPPLHFFKVNVDGAVSGDGLLGGMGGILRDSESKILGSFSLAVGPGPPPLAEMKAIEKGIEFFLSSEWATQGRLIIESDCKTVVDWILQPISSPPFLRLLVLKIASLISERAFIIRHIPRNCNCEADTLAKQGIG</sequence>
<dbReference type="EMBL" id="VEPZ02001149">
    <property type="protein sequence ID" value="KAE8691187.1"/>
    <property type="molecule type" value="Genomic_DNA"/>
</dbReference>
<comment type="caution">
    <text evidence="6">The sequence shown here is derived from an EMBL/GenBank/DDBJ whole genome shotgun (WGS) entry which is preliminary data.</text>
</comment>
<dbReference type="InterPro" id="IPR036397">
    <property type="entry name" value="RNaseH_sf"/>
</dbReference>
<dbReference type="CDD" id="cd06222">
    <property type="entry name" value="RNase_H_like"/>
    <property type="match status" value="1"/>
</dbReference>
<dbReference type="InterPro" id="IPR012677">
    <property type="entry name" value="Nucleotide-bd_a/b_plait_sf"/>
</dbReference>
<proteinExistence type="predicted"/>
<dbReference type="GO" id="GO:0004523">
    <property type="term" value="F:RNA-DNA hybrid ribonuclease activity"/>
    <property type="evidence" value="ECO:0007669"/>
    <property type="project" value="InterPro"/>
</dbReference>
<dbReference type="PROSITE" id="PS50878">
    <property type="entry name" value="RT_POL"/>
    <property type="match status" value="1"/>
</dbReference>
<gene>
    <name evidence="6" type="ORF">F3Y22_tig00110890pilonHSYRG00015</name>
</gene>
<evidence type="ECO:0000259" key="5">
    <source>
        <dbReference type="PROSITE" id="PS50879"/>
    </source>
</evidence>
<dbReference type="Pfam" id="PF13966">
    <property type="entry name" value="zf-RVT"/>
    <property type="match status" value="1"/>
</dbReference>
<feature type="domain" description="RNase H type-1" evidence="5">
    <location>
        <begin position="2083"/>
        <end position="2215"/>
    </location>
</feature>
<evidence type="ECO:0008006" key="8">
    <source>
        <dbReference type="Google" id="ProtNLM"/>
    </source>
</evidence>
<dbReference type="InterPro" id="IPR005135">
    <property type="entry name" value="Endo/exonuclease/phosphatase"/>
</dbReference>